<proteinExistence type="predicted"/>
<dbReference type="Pfam" id="PF00486">
    <property type="entry name" value="Trans_reg_C"/>
    <property type="match status" value="1"/>
</dbReference>
<evidence type="ECO:0000256" key="2">
    <source>
        <dbReference type="ARBA" id="ARBA00023012"/>
    </source>
</evidence>
<evidence type="ECO:0000259" key="9">
    <source>
        <dbReference type="PROSITE" id="PS51755"/>
    </source>
</evidence>
<dbReference type="PATRIC" id="fig|1158612.3.peg.1888"/>
<feature type="modified residue" description="4-aspartylphosphate" evidence="6">
    <location>
        <position position="51"/>
    </location>
</feature>
<keyword evidence="3" id="KW-0805">Transcription regulation</keyword>
<dbReference type="Proteomes" id="UP000013840">
    <property type="component" value="Unassembled WGS sequence"/>
</dbReference>
<dbReference type="InterPro" id="IPR001789">
    <property type="entry name" value="Sig_transdc_resp-reg_receiver"/>
</dbReference>
<dbReference type="RefSeq" id="WP_010772021.1">
    <property type="nucleotide sequence ID" value="NZ_KB946334.1"/>
</dbReference>
<accession>R3WB04</accession>
<dbReference type="STRING" id="317735.RU98_GL002940"/>
<feature type="domain" description="Response regulatory" evidence="8">
    <location>
        <begin position="2"/>
        <end position="116"/>
    </location>
</feature>
<dbReference type="Gene3D" id="3.40.50.2300">
    <property type="match status" value="1"/>
</dbReference>
<keyword evidence="11" id="KW-1185">Reference proteome</keyword>
<dbReference type="PANTHER" id="PTHR48111:SF22">
    <property type="entry name" value="REGULATOR OF RPOS"/>
    <property type="match status" value="1"/>
</dbReference>
<dbReference type="GO" id="GO:0005829">
    <property type="term" value="C:cytosol"/>
    <property type="evidence" value="ECO:0007669"/>
    <property type="project" value="TreeGrafter"/>
</dbReference>
<dbReference type="Pfam" id="PF00072">
    <property type="entry name" value="Response_reg"/>
    <property type="match status" value="1"/>
</dbReference>
<evidence type="ECO:0000256" key="4">
    <source>
        <dbReference type="ARBA" id="ARBA00023125"/>
    </source>
</evidence>
<comment type="caution">
    <text evidence="10">The sequence shown here is derived from an EMBL/GenBank/DDBJ whole genome shotgun (WGS) entry which is preliminary data.</text>
</comment>
<dbReference type="InterPro" id="IPR001867">
    <property type="entry name" value="OmpR/PhoB-type_DNA-bd"/>
</dbReference>
<dbReference type="CDD" id="cd00383">
    <property type="entry name" value="trans_reg_C"/>
    <property type="match status" value="1"/>
</dbReference>
<name>R3WB04_9ENTE</name>
<dbReference type="GO" id="GO:0006355">
    <property type="term" value="P:regulation of DNA-templated transcription"/>
    <property type="evidence" value="ECO:0007669"/>
    <property type="project" value="InterPro"/>
</dbReference>
<dbReference type="Gene3D" id="1.10.10.10">
    <property type="entry name" value="Winged helix-like DNA-binding domain superfamily/Winged helix DNA-binding domain"/>
    <property type="match status" value="1"/>
</dbReference>
<organism evidence="10 11">
    <name type="scientific">Enterococcus caccae ATCC BAA-1240</name>
    <dbReference type="NCBI Taxonomy" id="1158612"/>
    <lineage>
        <taxon>Bacteria</taxon>
        <taxon>Bacillati</taxon>
        <taxon>Bacillota</taxon>
        <taxon>Bacilli</taxon>
        <taxon>Lactobacillales</taxon>
        <taxon>Enterococcaceae</taxon>
        <taxon>Enterococcus</taxon>
    </lineage>
</organism>
<dbReference type="SUPFAM" id="SSF52172">
    <property type="entry name" value="CheY-like"/>
    <property type="match status" value="1"/>
</dbReference>
<dbReference type="SMART" id="SM00862">
    <property type="entry name" value="Trans_reg_C"/>
    <property type="match status" value="1"/>
</dbReference>
<dbReference type="GO" id="GO:0000976">
    <property type="term" value="F:transcription cis-regulatory region binding"/>
    <property type="evidence" value="ECO:0007669"/>
    <property type="project" value="TreeGrafter"/>
</dbReference>
<dbReference type="InterPro" id="IPR039420">
    <property type="entry name" value="WalR-like"/>
</dbReference>
<feature type="DNA-binding region" description="OmpR/PhoB-type" evidence="7">
    <location>
        <begin position="124"/>
        <end position="224"/>
    </location>
</feature>
<dbReference type="GO" id="GO:0000156">
    <property type="term" value="F:phosphorelay response regulator activity"/>
    <property type="evidence" value="ECO:0007669"/>
    <property type="project" value="TreeGrafter"/>
</dbReference>
<keyword evidence="1 6" id="KW-0597">Phosphoprotein</keyword>
<keyword evidence="5" id="KW-0804">Transcription</keyword>
<keyword evidence="2" id="KW-0902">Two-component regulatory system</keyword>
<dbReference type="eggNOG" id="COG0745">
    <property type="taxonomic scope" value="Bacteria"/>
</dbReference>
<evidence type="ECO:0000256" key="6">
    <source>
        <dbReference type="PROSITE-ProRule" id="PRU00169"/>
    </source>
</evidence>
<dbReference type="CDD" id="cd17624">
    <property type="entry name" value="REC_OmpR_PmrA-like"/>
    <property type="match status" value="1"/>
</dbReference>
<dbReference type="GO" id="GO:0032993">
    <property type="term" value="C:protein-DNA complex"/>
    <property type="evidence" value="ECO:0007669"/>
    <property type="project" value="TreeGrafter"/>
</dbReference>
<reference evidence="10 11" key="1">
    <citation type="submission" date="2013-02" db="EMBL/GenBank/DDBJ databases">
        <title>The Genome Sequence of Enterococcus caccae BAA-1240.</title>
        <authorList>
            <consortium name="The Broad Institute Genome Sequencing Platform"/>
            <consortium name="The Broad Institute Genome Sequencing Center for Infectious Disease"/>
            <person name="Earl A.M."/>
            <person name="Gilmore M.S."/>
            <person name="Lebreton F."/>
            <person name="Walker B."/>
            <person name="Young S.K."/>
            <person name="Zeng Q."/>
            <person name="Gargeya S."/>
            <person name="Fitzgerald M."/>
            <person name="Haas B."/>
            <person name="Abouelleil A."/>
            <person name="Alvarado L."/>
            <person name="Arachchi H.M."/>
            <person name="Berlin A.M."/>
            <person name="Chapman S.B."/>
            <person name="Dewar J."/>
            <person name="Goldberg J."/>
            <person name="Griggs A."/>
            <person name="Gujja S."/>
            <person name="Hansen M."/>
            <person name="Howarth C."/>
            <person name="Imamovic A."/>
            <person name="Larimer J."/>
            <person name="McCowan C."/>
            <person name="Murphy C."/>
            <person name="Neiman D."/>
            <person name="Pearson M."/>
            <person name="Priest M."/>
            <person name="Roberts A."/>
            <person name="Saif S."/>
            <person name="Shea T."/>
            <person name="Sisk P."/>
            <person name="Sykes S."/>
            <person name="Wortman J."/>
            <person name="Nusbaum C."/>
            <person name="Birren B."/>
        </authorList>
    </citation>
    <scope>NUCLEOTIDE SEQUENCE [LARGE SCALE GENOMIC DNA]</scope>
    <source>
        <strain evidence="10 11">ATCC BAA-1240</strain>
    </source>
</reference>
<dbReference type="PROSITE" id="PS51755">
    <property type="entry name" value="OMPR_PHOB"/>
    <property type="match status" value="1"/>
</dbReference>
<evidence type="ECO:0000313" key="10">
    <source>
        <dbReference type="EMBL" id="EOL45106.1"/>
    </source>
</evidence>
<protein>
    <recommendedName>
        <fullName evidence="12">DNA-binding response regulator</fullName>
    </recommendedName>
</protein>
<dbReference type="AlphaFoldDB" id="R3WB04"/>
<evidence type="ECO:0000256" key="5">
    <source>
        <dbReference type="ARBA" id="ARBA00023163"/>
    </source>
</evidence>
<dbReference type="SMART" id="SM00448">
    <property type="entry name" value="REC"/>
    <property type="match status" value="1"/>
</dbReference>
<evidence type="ECO:0000313" key="11">
    <source>
        <dbReference type="Proteomes" id="UP000013840"/>
    </source>
</evidence>
<evidence type="ECO:0000259" key="8">
    <source>
        <dbReference type="PROSITE" id="PS50110"/>
    </source>
</evidence>
<sequence length="225" mass="26055">MRLLVVEDDPDLGIGICLGLTRKGYAVDHAKDGYEALDMLEETDYDLVILDLSLPYLNGWEVLENIRKYNLELRVLILSAKSFVDDKIKGLDMGANDYLTKPFDFSELEARIRNLLRQKISLEKSELVYESLSLDTLKRTVEVNKMPINLTRKEFGILEYLMKSPEEVFSAEKIIEHVWNRDVDLFSTTFKYHIYSLRKKIAEKDNETAKLIQTIHGVGYKLSNK</sequence>
<dbReference type="Gene3D" id="6.10.250.690">
    <property type="match status" value="1"/>
</dbReference>
<evidence type="ECO:0000256" key="1">
    <source>
        <dbReference type="ARBA" id="ARBA00022553"/>
    </source>
</evidence>
<dbReference type="InterPro" id="IPR036388">
    <property type="entry name" value="WH-like_DNA-bd_sf"/>
</dbReference>
<keyword evidence="4 7" id="KW-0238">DNA-binding</keyword>
<evidence type="ECO:0000256" key="7">
    <source>
        <dbReference type="PROSITE-ProRule" id="PRU01091"/>
    </source>
</evidence>
<dbReference type="PROSITE" id="PS50110">
    <property type="entry name" value="RESPONSE_REGULATORY"/>
    <property type="match status" value="1"/>
</dbReference>
<dbReference type="EMBL" id="AJAU01000018">
    <property type="protein sequence ID" value="EOL45106.1"/>
    <property type="molecule type" value="Genomic_DNA"/>
</dbReference>
<gene>
    <name evidence="10" type="ORF">UC7_01912</name>
</gene>
<dbReference type="InterPro" id="IPR011006">
    <property type="entry name" value="CheY-like_superfamily"/>
</dbReference>
<dbReference type="OrthoDB" id="9790442at2"/>
<evidence type="ECO:0008006" key="12">
    <source>
        <dbReference type="Google" id="ProtNLM"/>
    </source>
</evidence>
<evidence type="ECO:0000256" key="3">
    <source>
        <dbReference type="ARBA" id="ARBA00023015"/>
    </source>
</evidence>
<feature type="domain" description="OmpR/PhoB-type" evidence="9">
    <location>
        <begin position="124"/>
        <end position="224"/>
    </location>
</feature>
<dbReference type="PANTHER" id="PTHR48111">
    <property type="entry name" value="REGULATOR OF RPOS"/>
    <property type="match status" value="1"/>
</dbReference>